<reference evidence="2 3" key="1">
    <citation type="journal article" date="2014" name="Genome Announc.">
        <title>The Genome of the Predominant Equine Lactobacillus Species, Lactobacillus equi, Is Reflective of Its Lifestyle Adaptations to an Herbivorous Host.</title>
        <authorList>
            <person name="O'Donnell M.M."/>
            <person name="Harris H.M."/>
            <person name="O'Toole P.W."/>
            <person name="Ross R.P."/>
        </authorList>
    </citation>
    <scope>NUCLEOTIDE SEQUENCE [LARGE SCALE GENOMIC DNA]</scope>
    <source>
        <strain evidence="2 3">DPC 6820</strain>
    </source>
</reference>
<dbReference type="InterPro" id="IPR011855">
    <property type="entry name" value="Phgtail_TP901_1"/>
</dbReference>
<name>V7HW80_9LACO</name>
<comment type="caution">
    <text evidence="2">The sequence shown here is derived from an EMBL/GenBank/DDBJ whole genome shotgun (WGS) entry which is preliminary data.</text>
</comment>
<feature type="compositionally biased region" description="Low complexity" evidence="1">
    <location>
        <begin position="184"/>
        <end position="195"/>
    </location>
</feature>
<keyword evidence="3" id="KW-1185">Reference proteome</keyword>
<dbReference type="Proteomes" id="UP000018559">
    <property type="component" value="Unassembled WGS sequence"/>
</dbReference>
<dbReference type="RefSeq" id="WP_023859630.1">
    <property type="nucleotide sequence ID" value="NZ_AWWH01000114.1"/>
</dbReference>
<proteinExistence type="predicted"/>
<dbReference type="Pfam" id="PF06199">
    <property type="entry name" value="Phage_tail_2"/>
    <property type="match status" value="1"/>
</dbReference>
<feature type="region of interest" description="Disordered" evidence="1">
    <location>
        <begin position="163"/>
        <end position="195"/>
    </location>
</feature>
<evidence type="ECO:0000313" key="3">
    <source>
        <dbReference type="Proteomes" id="UP000018559"/>
    </source>
</evidence>
<organism evidence="2 3">
    <name type="scientific">Ligilactobacillus equi DPC 6820</name>
    <dbReference type="NCBI Taxonomy" id="1392007"/>
    <lineage>
        <taxon>Bacteria</taxon>
        <taxon>Bacillati</taxon>
        <taxon>Bacillota</taxon>
        <taxon>Bacilli</taxon>
        <taxon>Lactobacillales</taxon>
        <taxon>Lactobacillaceae</taxon>
        <taxon>Ligilactobacillus</taxon>
    </lineage>
</organism>
<sequence length="195" mass="21470">MAEPIEGKNVLDFIRIPSEKGTKNAYPLPLITGSDLDLSRDTDDTQTKDGVKYRIGQLTVEPKVTLLDADEDIIKVLEDSLFNGTELEFWHVFVDKKNSSGLYYSYNLLVKVTELSQSSDSDDFATQEVTFTQMSNVTRGYTPMPESQKALIDYVYRGLEPVTTQNPTGGGVASSETAMPTYGSTSTSQSQSPEA</sequence>
<gene>
    <name evidence="2" type="ORF">LEQ_0541</name>
</gene>
<evidence type="ECO:0008006" key="4">
    <source>
        <dbReference type="Google" id="ProtNLM"/>
    </source>
</evidence>
<dbReference type="AlphaFoldDB" id="V7HW80"/>
<dbReference type="EMBL" id="AWWH01000114">
    <property type="protein sequence ID" value="ETA74162.1"/>
    <property type="molecule type" value="Genomic_DNA"/>
</dbReference>
<evidence type="ECO:0000313" key="2">
    <source>
        <dbReference type="EMBL" id="ETA74162.1"/>
    </source>
</evidence>
<dbReference type="NCBIfam" id="TIGR02126">
    <property type="entry name" value="phgtail_TP901_1"/>
    <property type="match status" value="1"/>
</dbReference>
<evidence type="ECO:0000256" key="1">
    <source>
        <dbReference type="SAM" id="MobiDB-lite"/>
    </source>
</evidence>
<protein>
    <recommendedName>
        <fullName evidence="4">Phage major tail protein, TP901-1 family</fullName>
    </recommendedName>
</protein>
<dbReference type="PATRIC" id="fig|1392007.3.peg.1025"/>
<accession>V7HW80</accession>